<accession>A0A7K1LTF7</accession>
<dbReference type="AlphaFoldDB" id="A0A7K1LTF7"/>
<comment type="caution">
    <text evidence="1">The sequence shown here is derived from an EMBL/GenBank/DDBJ whole genome shotgun (WGS) entry which is preliminary data.</text>
</comment>
<dbReference type="Proteomes" id="UP000460416">
    <property type="component" value="Unassembled WGS sequence"/>
</dbReference>
<dbReference type="EMBL" id="VJVW01000009">
    <property type="protein sequence ID" value="MUP43881.1"/>
    <property type="molecule type" value="Genomic_DNA"/>
</dbReference>
<proteinExistence type="predicted"/>
<keyword evidence="2" id="KW-1185">Reference proteome</keyword>
<dbReference type="OrthoDB" id="6402279at2"/>
<name>A0A7K1LTF7_9FLAO</name>
<dbReference type="RefSeq" id="WP_156277946.1">
    <property type="nucleotide sequence ID" value="NZ_BAABGI010000007.1"/>
</dbReference>
<evidence type="ECO:0000313" key="1">
    <source>
        <dbReference type="EMBL" id="MUP43881.1"/>
    </source>
</evidence>
<protein>
    <recommendedName>
        <fullName evidence="3">HNH endonuclease</fullName>
    </recommendedName>
</protein>
<sequence>MENHSILNSKGEIVFFNLDQFKKDIIEGKCCFICGAKPGSKKFNNEHVIPNWILKRFNLHSEKINLTNGTKIKYGHYKVPCCQECNTELGKTYEIPISKLLDKNYNEVIEELNRDKEKIKLLYLWLCLIYFKTYLKDNYLRADQKLGENSPNIGDEHYWEDMHHIHCMARSHYTNAIIHPDVFGTILIYPSISDQNYDYVDSHLGKTVMLELDDFCIIVNLNDACAGKSVFYDQLIKIKGPLNKPQNREIISNLNFINLSLKQRPIFKSLIDNKGDYHIIVELPEKWYLLKEEERLVSSPGQFLRRYVEPIMGEFDGKKQILQDLENNRRSYLFNEKGEFTDYSNN</sequence>
<gene>
    <name evidence="1" type="ORF">FLP08_14970</name>
</gene>
<evidence type="ECO:0008006" key="3">
    <source>
        <dbReference type="Google" id="ProtNLM"/>
    </source>
</evidence>
<evidence type="ECO:0000313" key="2">
    <source>
        <dbReference type="Proteomes" id="UP000460416"/>
    </source>
</evidence>
<reference evidence="1 2" key="1">
    <citation type="submission" date="2019-07" db="EMBL/GenBank/DDBJ databases">
        <title>Gramella aestuarii sp. nov., isolated from a tidal flat, and emended description of Gramella echinicola.</title>
        <authorList>
            <person name="Liu L."/>
        </authorList>
    </citation>
    <scope>NUCLEOTIDE SEQUENCE [LARGE SCALE GENOMIC DNA]</scope>
    <source>
        <strain evidence="1 2">BS12</strain>
    </source>
</reference>
<organism evidence="1 2">
    <name type="scientific">Christiangramia aestuarii</name>
    <dbReference type="NCBI Taxonomy" id="1028746"/>
    <lineage>
        <taxon>Bacteria</taxon>
        <taxon>Pseudomonadati</taxon>
        <taxon>Bacteroidota</taxon>
        <taxon>Flavobacteriia</taxon>
        <taxon>Flavobacteriales</taxon>
        <taxon>Flavobacteriaceae</taxon>
        <taxon>Christiangramia</taxon>
    </lineage>
</organism>